<dbReference type="GO" id="GO:0016832">
    <property type="term" value="F:aldehyde-lyase activity"/>
    <property type="evidence" value="ECO:0007669"/>
    <property type="project" value="TreeGrafter"/>
</dbReference>
<organism evidence="5 6">
    <name type="scientific">Celeribacter baekdonensis</name>
    <dbReference type="NCBI Taxonomy" id="875171"/>
    <lineage>
        <taxon>Bacteria</taxon>
        <taxon>Pseudomonadati</taxon>
        <taxon>Pseudomonadota</taxon>
        <taxon>Alphaproteobacteria</taxon>
        <taxon>Rhodobacterales</taxon>
        <taxon>Roseobacteraceae</taxon>
        <taxon>Celeribacter</taxon>
    </lineage>
</organism>
<dbReference type="SUPFAM" id="SSF51621">
    <property type="entry name" value="Phosphoenolpyruvate/pyruvate domain"/>
    <property type="match status" value="1"/>
</dbReference>
<comment type="similarity">
    <text evidence="1">Belongs to the HpcH/HpaI aldolase family.</text>
</comment>
<dbReference type="Proteomes" id="UP000182284">
    <property type="component" value="Unassembled WGS sequence"/>
</dbReference>
<accession>A0A1G7GTL8</accession>
<dbReference type="GO" id="GO:0005737">
    <property type="term" value="C:cytoplasm"/>
    <property type="evidence" value="ECO:0007669"/>
    <property type="project" value="TreeGrafter"/>
</dbReference>
<proteinExistence type="inferred from homology"/>
<keyword evidence="2" id="KW-0479">Metal-binding</keyword>
<keyword evidence="3" id="KW-0456">Lyase</keyword>
<dbReference type="RefSeq" id="WP_074641064.1">
    <property type="nucleotide sequence ID" value="NZ_FNBL01000001.1"/>
</dbReference>
<protein>
    <submittedName>
        <fullName evidence="5">2,4-dihydroxyhept-2-enedioate aldolase</fullName>
    </submittedName>
</protein>
<evidence type="ECO:0000259" key="4">
    <source>
        <dbReference type="Pfam" id="PF03328"/>
    </source>
</evidence>
<evidence type="ECO:0000256" key="1">
    <source>
        <dbReference type="ARBA" id="ARBA00005568"/>
    </source>
</evidence>
<evidence type="ECO:0000313" key="6">
    <source>
        <dbReference type="Proteomes" id="UP000182284"/>
    </source>
</evidence>
<dbReference type="EMBL" id="FNBL01000001">
    <property type="protein sequence ID" value="SDE91476.1"/>
    <property type="molecule type" value="Genomic_DNA"/>
</dbReference>
<dbReference type="Pfam" id="PF03328">
    <property type="entry name" value="HpcH_HpaI"/>
    <property type="match status" value="1"/>
</dbReference>
<dbReference type="InterPro" id="IPR050251">
    <property type="entry name" value="HpcH-HpaI_aldolase"/>
</dbReference>
<dbReference type="Gene3D" id="3.20.20.60">
    <property type="entry name" value="Phosphoenolpyruvate-binding domains"/>
    <property type="match status" value="1"/>
</dbReference>
<dbReference type="OrthoDB" id="9802624at2"/>
<evidence type="ECO:0000256" key="3">
    <source>
        <dbReference type="ARBA" id="ARBA00023239"/>
    </source>
</evidence>
<dbReference type="InterPro" id="IPR005000">
    <property type="entry name" value="Aldolase/citrate-lyase_domain"/>
</dbReference>
<sequence>MQIPHNLFKRRLREGGQQFGAWHTMGGGQQAELLAAAGYDWVLIDSEHGAMEVADVLPVLQGLSGFPDCAPVVRIAENDTALIKRHLDQGAQTLMVPMVHSAQAARAAVAAMRYAPEGLRGMNSITRASRFGAISDYVAKAASELCLIVQIESRAGMDALEEIAAVPGVDAVFIGPADLAADMGYPGNLAAPEVEAAVLDGFARLKALDMPSGIITLDEAALRRYIAAGSRFTALGIDAAWLMAAARASLARFQDI</sequence>
<reference evidence="5 6" key="1">
    <citation type="submission" date="2016-10" db="EMBL/GenBank/DDBJ databases">
        <authorList>
            <person name="de Groot N.N."/>
        </authorList>
    </citation>
    <scope>NUCLEOTIDE SEQUENCE [LARGE SCALE GENOMIC DNA]</scope>
    <source>
        <strain evidence="5 6">DSM 27375</strain>
    </source>
</reference>
<dbReference type="InterPro" id="IPR040442">
    <property type="entry name" value="Pyrv_kinase-like_dom_sf"/>
</dbReference>
<dbReference type="PANTHER" id="PTHR30502:SF0">
    <property type="entry name" value="PHOSPHOENOLPYRUVATE CARBOXYLASE FAMILY PROTEIN"/>
    <property type="match status" value="1"/>
</dbReference>
<feature type="domain" description="HpcH/HpaI aldolase/citrate lyase" evidence="4">
    <location>
        <begin position="31"/>
        <end position="242"/>
    </location>
</feature>
<dbReference type="GO" id="GO:0046872">
    <property type="term" value="F:metal ion binding"/>
    <property type="evidence" value="ECO:0007669"/>
    <property type="project" value="UniProtKB-KW"/>
</dbReference>
<dbReference type="InterPro" id="IPR015813">
    <property type="entry name" value="Pyrv/PenolPyrv_kinase-like_dom"/>
</dbReference>
<dbReference type="AlphaFoldDB" id="A0A1G7GTL8"/>
<evidence type="ECO:0000313" key="5">
    <source>
        <dbReference type="EMBL" id="SDE91476.1"/>
    </source>
</evidence>
<gene>
    <name evidence="5" type="ORF">SAMN04488117_101709</name>
</gene>
<evidence type="ECO:0000256" key="2">
    <source>
        <dbReference type="ARBA" id="ARBA00022723"/>
    </source>
</evidence>
<name>A0A1G7GTL8_9RHOB</name>
<dbReference type="PANTHER" id="PTHR30502">
    <property type="entry name" value="2-KETO-3-DEOXY-L-RHAMNONATE ALDOLASE"/>
    <property type="match status" value="1"/>
</dbReference>